<proteinExistence type="predicted"/>
<comment type="caution">
    <text evidence="1">The sequence shown here is derived from an EMBL/GenBank/DDBJ whole genome shotgun (WGS) entry which is preliminary data.</text>
</comment>
<dbReference type="EMBL" id="JAEMHM010000007">
    <property type="protein sequence ID" value="MBJ6724968.1"/>
    <property type="molecule type" value="Genomic_DNA"/>
</dbReference>
<protein>
    <submittedName>
        <fullName evidence="1">Uncharacterized protein</fullName>
    </submittedName>
</protein>
<organism evidence="1 2">
    <name type="scientific">Geomesophilobacter sediminis</name>
    <dbReference type="NCBI Taxonomy" id="2798584"/>
    <lineage>
        <taxon>Bacteria</taxon>
        <taxon>Pseudomonadati</taxon>
        <taxon>Thermodesulfobacteriota</taxon>
        <taxon>Desulfuromonadia</taxon>
        <taxon>Geobacterales</taxon>
        <taxon>Geobacteraceae</taxon>
        <taxon>Geomesophilobacter</taxon>
    </lineage>
</organism>
<dbReference type="Proteomes" id="UP000636888">
    <property type="component" value="Unassembled WGS sequence"/>
</dbReference>
<evidence type="ECO:0000313" key="1">
    <source>
        <dbReference type="EMBL" id="MBJ6724968.1"/>
    </source>
</evidence>
<sequence>MGICIKPSDLKYRYPKAVETRFEAKFQGASDPAPFNRDDIYDIIPLLEAVMDQLGRDDGRTLHLLEDLLNEHLPRFVVSRGEVYLFLANCAQEIIEEWQ</sequence>
<evidence type="ECO:0000313" key="2">
    <source>
        <dbReference type="Proteomes" id="UP000636888"/>
    </source>
</evidence>
<dbReference type="AlphaFoldDB" id="A0A8J7INS3"/>
<dbReference type="RefSeq" id="WP_199383864.1">
    <property type="nucleotide sequence ID" value="NZ_JAEMHM010000007.1"/>
</dbReference>
<keyword evidence="2" id="KW-1185">Reference proteome</keyword>
<accession>A0A8J7INS3</accession>
<reference evidence="1" key="1">
    <citation type="submission" date="2020-12" db="EMBL/GenBank/DDBJ databases">
        <title>Geomonas sp. Red875, isolated from river sediment.</title>
        <authorList>
            <person name="Xu Z."/>
            <person name="Zhang Z."/>
            <person name="Masuda Y."/>
            <person name="Itoh H."/>
            <person name="Senoo K."/>
        </authorList>
    </citation>
    <scope>NUCLEOTIDE SEQUENCE</scope>
    <source>
        <strain evidence="1">Red875</strain>
    </source>
</reference>
<name>A0A8J7INS3_9BACT</name>
<gene>
    <name evidence="1" type="ORF">JFN93_09635</name>
</gene>